<dbReference type="GO" id="GO:0007274">
    <property type="term" value="P:neuromuscular synaptic transmission"/>
    <property type="evidence" value="ECO:0007669"/>
    <property type="project" value="TreeGrafter"/>
</dbReference>
<protein>
    <submittedName>
        <fullName evidence="3">(salmon louse) hypothetical protein</fullName>
    </submittedName>
</protein>
<evidence type="ECO:0000256" key="2">
    <source>
        <dbReference type="SAM" id="MobiDB-lite"/>
    </source>
</evidence>
<feature type="compositionally biased region" description="Polar residues" evidence="2">
    <location>
        <begin position="57"/>
        <end position="67"/>
    </location>
</feature>
<name>A0A7R8HBC5_LEPSM</name>
<reference evidence="3" key="1">
    <citation type="submission" date="2021-02" db="EMBL/GenBank/DDBJ databases">
        <authorList>
            <person name="Bekaert M."/>
        </authorList>
    </citation>
    <scope>NUCLEOTIDE SEQUENCE</scope>
    <source>
        <strain evidence="3">IoA-00</strain>
    </source>
</reference>
<dbReference type="InterPro" id="IPR040325">
    <property type="entry name" value="RIMBP1/2/3"/>
</dbReference>
<dbReference type="EMBL" id="HG994585">
    <property type="protein sequence ID" value="CAF2983230.1"/>
    <property type="molecule type" value="Genomic_DNA"/>
</dbReference>
<keyword evidence="4" id="KW-1185">Reference proteome</keyword>
<feature type="region of interest" description="Disordered" evidence="2">
    <location>
        <begin position="1"/>
        <end position="93"/>
    </location>
</feature>
<dbReference type="PANTHER" id="PTHR14234:SF19">
    <property type="entry name" value="RIM-BINDING PROTEIN, ISOFORM F"/>
    <property type="match status" value="1"/>
</dbReference>
<organism evidence="3 4">
    <name type="scientific">Lepeophtheirus salmonis</name>
    <name type="common">Salmon louse</name>
    <name type="synonym">Caligus salmonis</name>
    <dbReference type="NCBI Taxonomy" id="72036"/>
    <lineage>
        <taxon>Eukaryota</taxon>
        <taxon>Metazoa</taxon>
        <taxon>Ecdysozoa</taxon>
        <taxon>Arthropoda</taxon>
        <taxon>Crustacea</taxon>
        <taxon>Multicrustacea</taxon>
        <taxon>Hexanauplia</taxon>
        <taxon>Copepoda</taxon>
        <taxon>Siphonostomatoida</taxon>
        <taxon>Caligidae</taxon>
        <taxon>Lepeophtheirus</taxon>
    </lineage>
</organism>
<gene>
    <name evidence="3" type="ORF">LSAA_11981</name>
</gene>
<evidence type="ECO:0000313" key="4">
    <source>
        <dbReference type="Proteomes" id="UP000675881"/>
    </source>
</evidence>
<evidence type="ECO:0000256" key="1">
    <source>
        <dbReference type="SAM" id="Coils"/>
    </source>
</evidence>
<sequence>MELEVKPKSKSLRPGVRTLEKKNKQLSNATKELEEKVKNLQQKTSQTTTRSSRSLPKLQSRSQSTPNRLRELPTTPMVAQRTRRASSTVTSRIREREAEFTKQVQDRDEQIARLKERLKILSKKLGDYSAGRILTNKEKNVKEEGVELQNIIKQVTKERLQLERHLQMANDSLQRNNGVDVQRYIELETRNNQLKQQLNSLDGLQQEHKLVELQFKEKEEASNCDLQKRVVQLQDVSEECHELKSTLVKVESEYFSAKSEVVNLSGKVRNLENVLEEMHKAAENRREIERQHKEALENLKRKREEEVEQIDLAKEMEAIKKFSFLDDEDNDNSFSSPSAEPNLEIDAIMAKLEQDNKGNEDYCDLHYNPASYTDHNSIHWGYLLESSIF</sequence>
<keyword evidence="1" id="KW-0175">Coiled coil</keyword>
<accession>A0A7R8HBC5</accession>
<dbReference type="Proteomes" id="UP000675881">
    <property type="component" value="Chromosome 6"/>
</dbReference>
<dbReference type="AlphaFoldDB" id="A0A7R8HBC5"/>
<feature type="compositionally biased region" description="Low complexity" evidence="2">
    <location>
        <begin position="41"/>
        <end position="54"/>
    </location>
</feature>
<evidence type="ECO:0000313" key="3">
    <source>
        <dbReference type="EMBL" id="CAF2983230.1"/>
    </source>
</evidence>
<proteinExistence type="predicted"/>
<dbReference type="PANTHER" id="PTHR14234">
    <property type="entry name" value="RIM BINDING PROTEIN-RELATED"/>
    <property type="match status" value="1"/>
</dbReference>
<feature type="coiled-coil region" evidence="1">
    <location>
        <begin position="152"/>
        <end position="316"/>
    </location>
</feature>
<dbReference type="OrthoDB" id="4158657at2759"/>
<dbReference type="GO" id="GO:0045202">
    <property type="term" value="C:synapse"/>
    <property type="evidence" value="ECO:0007669"/>
    <property type="project" value="GOC"/>
</dbReference>